<reference evidence="1" key="1">
    <citation type="submission" date="2021-09" db="EMBL/GenBank/DDBJ databases">
        <title>Genomic analysis of Ralstonia spp.</title>
        <authorList>
            <person name="Aburjaile F."/>
            <person name="Ariute J.C."/>
            <person name="Pais A.K.L."/>
            <person name="Albuquerque G.M.R."/>
            <person name="Silva A.M.F."/>
            <person name="Brenig B."/>
            <person name="Azevedo V."/>
            <person name="Matiuzzi M."/>
            <person name="Ramos R."/>
            <person name="Goes-Neto A."/>
            <person name="Soares S."/>
            <person name="Iseppon A.M.B."/>
            <person name="Souza E."/>
            <person name="Gama M."/>
        </authorList>
    </citation>
    <scope>NUCLEOTIDE SEQUENCE</scope>
    <source>
        <strain evidence="1">CCRMRs91</strain>
    </source>
</reference>
<proteinExistence type="predicted"/>
<sequence>MRTYDVHQLPAIGPELFDQVRAVHLRNHTHYTRSVYQIWRQAGNTANGLMPGIVNDAGRSGRL</sequence>
<dbReference type="Proteomes" id="UP001144050">
    <property type="component" value="Unassembled WGS sequence"/>
</dbReference>
<dbReference type="AlphaFoldDB" id="A0AAW5ZUI4"/>
<dbReference type="EMBL" id="JAIVFG010000053">
    <property type="protein sequence ID" value="MDB0573514.1"/>
    <property type="molecule type" value="Genomic_DNA"/>
</dbReference>
<name>A0AAW5ZUI4_RALSL</name>
<comment type="caution">
    <text evidence="1">The sequence shown here is derived from an EMBL/GenBank/DDBJ whole genome shotgun (WGS) entry which is preliminary data.</text>
</comment>
<evidence type="ECO:0000313" key="1">
    <source>
        <dbReference type="EMBL" id="MDB0573514.1"/>
    </source>
</evidence>
<dbReference type="RefSeq" id="WP_193010912.1">
    <property type="nucleotide sequence ID" value="NZ_CP051176.1"/>
</dbReference>
<accession>A0AAW5ZUI4</accession>
<evidence type="ECO:0000313" key="2">
    <source>
        <dbReference type="Proteomes" id="UP001144050"/>
    </source>
</evidence>
<organism evidence="1 2">
    <name type="scientific">Ralstonia solanacearum</name>
    <name type="common">Pseudomonas solanacearum</name>
    <dbReference type="NCBI Taxonomy" id="305"/>
    <lineage>
        <taxon>Bacteria</taxon>
        <taxon>Pseudomonadati</taxon>
        <taxon>Pseudomonadota</taxon>
        <taxon>Betaproteobacteria</taxon>
        <taxon>Burkholderiales</taxon>
        <taxon>Burkholderiaceae</taxon>
        <taxon>Ralstonia</taxon>
        <taxon>Ralstonia solanacearum species complex</taxon>
    </lineage>
</organism>
<protein>
    <submittedName>
        <fullName evidence="1">Uncharacterized protein</fullName>
    </submittedName>
</protein>
<gene>
    <name evidence="1" type="ORF">LBW59_22455</name>
</gene>